<evidence type="ECO:0000313" key="2">
    <source>
        <dbReference type="Proteomes" id="UP001141629"/>
    </source>
</evidence>
<dbReference type="RefSeq" id="WP_263996296.1">
    <property type="nucleotide sequence ID" value="NZ_JACKVK010000008.1"/>
</dbReference>
<accession>A0A9X3C1N8</accession>
<reference evidence="1" key="1">
    <citation type="submission" date="2020-07" db="EMBL/GenBank/DDBJ databases">
        <authorList>
            <person name="Pettersson B.M.F."/>
            <person name="Behra P.R.K."/>
            <person name="Ramesh M."/>
            <person name="Das S."/>
            <person name="Dasgupta S."/>
            <person name="Kirsebom L.A."/>
        </authorList>
    </citation>
    <scope>NUCLEOTIDE SEQUENCE</scope>
    <source>
        <strain evidence="1">DSM 44838</strain>
    </source>
</reference>
<reference evidence="1" key="2">
    <citation type="journal article" date="2022" name="BMC Genomics">
        <title>Comparative genome analysis of mycobacteria focusing on tRNA and non-coding RNA.</title>
        <authorList>
            <person name="Behra P.R.K."/>
            <person name="Pettersson B.M.F."/>
            <person name="Ramesh M."/>
            <person name="Das S."/>
            <person name="Dasgupta S."/>
            <person name="Kirsebom L.A."/>
        </authorList>
    </citation>
    <scope>NUCLEOTIDE SEQUENCE</scope>
    <source>
        <strain evidence="1">DSM 44838</strain>
    </source>
</reference>
<name>A0A9X3C1N8_9MYCO</name>
<dbReference type="AlphaFoldDB" id="A0A9X3C1N8"/>
<evidence type="ECO:0000313" key="1">
    <source>
        <dbReference type="EMBL" id="MCV7421523.1"/>
    </source>
</evidence>
<dbReference type="InterPro" id="IPR055582">
    <property type="entry name" value="DUF7158"/>
</dbReference>
<dbReference type="EMBL" id="JACKVK010000008">
    <property type="protein sequence ID" value="MCV7421523.1"/>
    <property type="molecule type" value="Genomic_DNA"/>
</dbReference>
<organism evidence="1 2">
    <name type="scientific">Mycobacterium yunnanensis</name>
    <dbReference type="NCBI Taxonomy" id="368477"/>
    <lineage>
        <taxon>Bacteria</taxon>
        <taxon>Bacillati</taxon>
        <taxon>Actinomycetota</taxon>
        <taxon>Actinomycetes</taxon>
        <taxon>Mycobacteriales</taxon>
        <taxon>Mycobacteriaceae</taxon>
        <taxon>Mycobacterium</taxon>
    </lineage>
</organism>
<sequence>MSAQVVAMVGGEPVLVDEVDASERRLRDTRLASALPQPGTSEGRQLRRWLVQALVTARVVAAAAADAGVVAEGAPTEDDLLPDVPARLEIGSVAASALEDALARAVFVHVTAGVVVTEQEVVDYHARNPRRFARRTVGTGGWGRRPAEVPIDQVRTDVAEHLLASARRREFRRWLDARREELVHLAPGYEHPGDPRQPDNTHRH</sequence>
<dbReference type="Proteomes" id="UP001141629">
    <property type="component" value="Unassembled WGS sequence"/>
</dbReference>
<comment type="caution">
    <text evidence="1">The sequence shown here is derived from an EMBL/GenBank/DDBJ whole genome shotgun (WGS) entry which is preliminary data.</text>
</comment>
<keyword evidence="2" id="KW-1185">Reference proteome</keyword>
<protein>
    <submittedName>
        <fullName evidence="1">Malonyl CoA-ACP transacylase</fullName>
    </submittedName>
</protein>
<dbReference type="InterPro" id="IPR027304">
    <property type="entry name" value="Trigger_fact/SurA_dom_sf"/>
</dbReference>
<gene>
    <name evidence="1" type="ORF">H7K45_13335</name>
</gene>
<dbReference type="Pfam" id="PF23716">
    <property type="entry name" value="DUF7158"/>
    <property type="match status" value="1"/>
</dbReference>
<dbReference type="SUPFAM" id="SSF109998">
    <property type="entry name" value="Triger factor/SurA peptide-binding domain-like"/>
    <property type="match status" value="1"/>
</dbReference>
<proteinExistence type="predicted"/>